<protein>
    <submittedName>
        <fullName evidence="2">Uncharacterized protein</fullName>
    </submittedName>
</protein>
<dbReference type="InterPro" id="IPR036789">
    <property type="entry name" value="Ribosomal_uL6-like_a/b-dom_sf"/>
</dbReference>
<dbReference type="GO" id="GO:0003735">
    <property type="term" value="F:structural constituent of ribosome"/>
    <property type="evidence" value="ECO:0007669"/>
    <property type="project" value="InterPro"/>
</dbReference>
<evidence type="ECO:0000313" key="3">
    <source>
        <dbReference type="Proteomes" id="UP000541444"/>
    </source>
</evidence>
<dbReference type="Proteomes" id="UP000541444">
    <property type="component" value="Unassembled WGS sequence"/>
</dbReference>
<name>A0A7J7MYK9_9MAGN</name>
<organism evidence="2 3">
    <name type="scientific">Kingdonia uniflora</name>
    <dbReference type="NCBI Taxonomy" id="39325"/>
    <lineage>
        <taxon>Eukaryota</taxon>
        <taxon>Viridiplantae</taxon>
        <taxon>Streptophyta</taxon>
        <taxon>Embryophyta</taxon>
        <taxon>Tracheophyta</taxon>
        <taxon>Spermatophyta</taxon>
        <taxon>Magnoliopsida</taxon>
        <taxon>Ranunculales</taxon>
        <taxon>Circaeasteraceae</taxon>
        <taxon>Kingdonia</taxon>
    </lineage>
</organism>
<keyword evidence="1" id="KW-0472">Membrane</keyword>
<dbReference type="GO" id="GO:0006412">
    <property type="term" value="P:translation"/>
    <property type="evidence" value="ECO:0007669"/>
    <property type="project" value="InterPro"/>
</dbReference>
<keyword evidence="1" id="KW-0812">Transmembrane</keyword>
<dbReference type="OrthoDB" id="10252633at2759"/>
<gene>
    <name evidence="2" type="ORF">GIB67_030026</name>
</gene>
<dbReference type="Gene3D" id="3.90.930.12">
    <property type="entry name" value="Ribosomal protein L6, alpha-beta domain"/>
    <property type="match status" value="1"/>
</dbReference>
<reference evidence="2 3" key="1">
    <citation type="journal article" date="2020" name="IScience">
        <title>Genome Sequencing of the Endangered Kingdonia uniflora (Circaeasteraceae, Ranunculales) Reveals Potential Mechanisms of Evolutionary Specialization.</title>
        <authorList>
            <person name="Sun Y."/>
            <person name="Deng T."/>
            <person name="Zhang A."/>
            <person name="Moore M.J."/>
            <person name="Landis J.B."/>
            <person name="Lin N."/>
            <person name="Zhang H."/>
            <person name="Zhang X."/>
            <person name="Huang J."/>
            <person name="Zhang X."/>
            <person name="Sun H."/>
            <person name="Wang H."/>
        </authorList>
    </citation>
    <scope>NUCLEOTIDE SEQUENCE [LARGE SCALE GENOMIC DNA]</scope>
    <source>
        <strain evidence="2">TB1705</strain>
        <tissue evidence="2">Leaf</tissue>
    </source>
</reference>
<dbReference type="EMBL" id="JACGCM010001188">
    <property type="protein sequence ID" value="KAF6159768.1"/>
    <property type="molecule type" value="Genomic_DNA"/>
</dbReference>
<keyword evidence="1" id="KW-1133">Transmembrane helix</keyword>
<sequence>MRIQNFKSDKSVGAKWYAIRILVSKTRIAYRLCWRCSYKMRFVYADFPINAGITNENRGIEIRDFLGVKKLILDYPFCLIYVLLLGFRVGRGANPAKL</sequence>
<keyword evidence="3" id="KW-1185">Reference proteome</keyword>
<accession>A0A7J7MYK9</accession>
<dbReference type="GO" id="GO:0019843">
    <property type="term" value="F:rRNA binding"/>
    <property type="evidence" value="ECO:0007669"/>
    <property type="project" value="InterPro"/>
</dbReference>
<evidence type="ECO:0000313" key="2">
    <source>
        <dbReference type="EMBL" id="KAF6159768.1"/>
    </source>
</evidence>
<dbReference type="AlphaFoldDB" id="A0A7J7MYK9"/>
<dbReference type="GO" id="GO:0005840">
    <property type="term" value="C:ribosome"/>
    <property type="evidence" value="ECO:0007669"/>
    <property type="project" value="InterPro"/>
</dbReference>
<feature type="transmembrane region" description="Helical" evidence="1">
    <location>
        <begin position="71"/>
        <end position="90"/>
    </location>
</feature>
<evidence type="ECO:0000256" key="1">
    <source>
        <dbReference type="SAM" id="Phobius"/>
    </source>
</evidence>
<proteinExistence type="predicted"/>
<comment type="caution">
    <text evidence="2">The sequence shown here is derived from an EMBL/GenBank/DDBJ whole genome shotgun (WGS) entry which is preliminary data.</text>
</comment>